<evidence type="ECO:0000313" key="3">
    <source>
        <dbReference type="Proteomes" id="UP000499080"/>
    </source>
</evidence>
<dbReference type="Proteomes" id="UP000499080">
    <property type="component" value="Unassembled WGS sequence"/>
</dbReference>
<evidence type="ECO:0000313" key="2">
    <source>
        <dbReference type="EMBL" id="GBM92469.1"/>
    </source>
</evidence>
<organism evidence="2 3">
    <name type="scientific">Araneus ventricosus</name>
    <name type="common">Orbweaver spider</name>
    <name type="synonym">Epeira ventricosa</name>
    <dbReference type="NCBI Taxonomy" id="182803"/>
    <lineage>
        <taxon>Eukaryota</taxon>
        <taxon>Metazoa</taxon>
        <taxon>Ecdysozoa</taxon>
        <taxon>Arthropoda</taxon>
        <taxon>Chelicerata</taxon>
        <taxon>Arachnida</taxon>
        <taxon>Araneae</taxon>
        <taxon>Araneomorphae</taxon>
        <taxon>Entelegynae</taxon>
        <taxon>Araneoidea</taxon>
        <taxon>Araneidae</taxon>
        <taxon>Araneus</taxon>
    </lineage>
</organism>
<comment type="caution">
    <text evidence="2">The sequence shown here is derived from an EMBL/GenBank/DDBJ whole genome shotgun (WGS) entry which is preliminary data.</text>
</comment>
<gene>
    <name evidence="2" type="ORF">AVEN_2108_1</name>
</gene>
<name>A0A4Y2JSP0_ARAVE</name>
<sequence length="97" mass="11103">MTTGTVRILRKPASSPNTSGRATLRKKASAAVVKLITLNERGWKFQNDILTLRTAIVFCLKRHMGRLRIDRIKLFSCMSDFATPFEVSRVWNYSLPF</sequence>
<feature type="region of interest" description="Disordered" evidence="1">
    <location>
        <begin position="1"/>
        <end position="21"/>
    </location>
</feature>
<dbReference type="AlphaFoldDB" id="A0A4Y2JSP0"/>
<protein>
    <submittedName>
        <fullName evidence="2">Uncharacterized protein</fullName>
    </submittedName>
</protein>
<accession>A0A4Y2JSP0</accession>
<proteinExistence type="predicted"/>
<dbReference type="EMBL" id="BGPR01003792">
    <property type="protein sequence ID" value="GBM92469.1"/>
    <property type="molecule type" value="Genomic_DNA"/>
</dbReference>
<evidence type="ECO:0000256" key="1">
    <source>
        <dbReference type="SAM" id="MobiDB-lite"/>
    </source>
</evidence>
<keyword evidence="3" id="KW-1185">Reference proteome</keyword>
<reference evidence="2 3" key="1">
    <citation type="journal article" date="2019" name="Sci. Rep.">
        <title>Orb-weaving spider Araneus ventricosus genome elucidates the spidroin gene catalogue.</title>
        <authorList>
            <person name="Kono N."/>
            <person name="Nakamura H."/>
            <person name="Ohtoshi R."/>
            <person name="Moran D.A.P."/>
            <person name="Shinohara A."/>
            <person name="Yoshida Y."/>
            <person name="Fujiwara M."/>
            <person name="Mori M."/>
            <person name="Tomita M."/>
            <person name="Arakawa K."/>
        </authorList>
    </citation>
    <scope>NUCLEOTIDE SEQUENCE [LARGE SCALE GENOMIC DNA]</scope>
</reference>